<dbReference type="RefSeq" id="WP_167971765.1">
    <property type="nucleotide sequence ID" value="NZ_BHZG01000132.1"/>
</dbReference>
<proteinExistence type="predicted"/>
<keyword evidence="5" id="KW-1185">Reference proteome</keyword>
<protein>
    <submittedName>
        <fullName evidence="4">MerR family transcriptional regulator</fullName>
    </submittedName>
</protein>
<organism evidence="4 5">
    <name type="scientific">Streptomyces lonarensis</name>
    <dbReference type="NCBI Taxonomy" id="700599"/>
    <lineage>
        <taxon>Bacteria</taxon>
        <taxon>Bacillati</taxon>
        <taxon>Actinomycetota</taxon>
        <taxon>Actinomycetes</taxon>
        <taxon>Kitasatosporales</taxon>
        <taxon>Streptomycetaceae</taxon>
        <taxon>Streptomyces</taxon>
    </lineage>
</organism>
<sequence length="164" mass="17352">MTHYTPAQAAERTGMSLDTLRYYEKSGVITPVARTGGGRRVYSEGDLERLALVRCLRQTGMPVAELRRYSELGTGAGTAAERLRLLEEHDARVLHAVELLLTARRELLLGKIARYRAELGLSPYPGGSGSAPAGGPETGRSADPGVASAPGGRPGAHRGDTPAC</sequence>
<dbReference type="GO" id="GO:0003700">
    <property type="term" value="F:DNA-binding transcription factor activity"/>
    <property type="evidence" value="ECO:0007669"/>
    <property type="project" value="InterPro"/>
</dbReference>
<dbReference type="SMART" id="SM00422">
    <property type="entry name" value="HTH_MERR"/>
    <property type="match status" value="1"/>
</dbReference>
<evidence type="ECO:0000259" key="3">
    <source>
        <dbReference type="PROSITE" id="PS50937"/>
    </source>
</evidence>
<dbReference type="EMBL" id="JAAVJD010000129">
    <property type="protein sequence ID" value="NJQ07075.1"/>
    <property type="molecule type" value="Genomic_DNA"/>
</dbReference>
<dbReference type="Pfam" id="PF13411">
    <property type="entry name" value="MerR_1"/>
    <property type="match status" value="1"/>
</dbReference>
<gene>
    <name evidence="4" type="ORF">HCN56_16160</name>
</gene>
<dbReference type="PANTHER" id="PTHR30204:SF98">
    <property type="entry name" value="HTH-TYPE TRANSCRIPTIONAL REGULATOR ADHR"/>
    <property type="match status" value="1"/>
</dbReference>
<reference evidence="4 5" key="1">
    <citation type="submission" date="2020-03" db="EMBL/GenBank/DDBJ databases">
        <title>Draft genome of Streptomyces sp. ventii, isolated from the Axial Seamount in the Pacific Ocean, and resequencing of the two type strains Streptomyces lonarensis strain NCL 716 and Streptomyces bohaiensis strain 11A07.</title>
        <authorList>
            <person name="Loughran R.M."/>
            <person name="Pfannmuller K.M."/>
            <person name="Wasson B.J."/>
            <person name="Deadmond M.C."/>
            <person name="Paddock B.E."/>
            <person name="Koyack M.J."/>
            <person name="Gallegos D.A."/>
            <person name="Mitchell E.A."/>
            <person name="Ushijima B."/>
            <person name="Saw J.H."/>
            <person name="Mcphail K.L."/>
            <person name="Videau P."/>
        </authorList>
    </citation>
    <scope>NUCLEOTIDE SEQUENCE [LARGE SCALE GENOMIC DNA]</scope>
    <source>
        <strain evidence="4 5">NCL716</strain>
    </source>
</reference>
<evidence type="ECO:0000256" key="2">
    <source>
        <dbReference type="SAM" id="MobiDB-lite"/>
    </source>
</evidence>
<dbReference type="InterPro" id="IPR009061">
    <property type="entry name" value="DNA-bd_dom_put_sf"/>
</dbReference>
<dbReference type="Gene3D" id="1.10.1660.10">
    <property type="match status" value="1"/>
</dbReference>
<accession>A0A7X6D2U9</accession>
<comment type="caution">
    <text evidence="4">The sequence shown here is derived from an EMBL/GenBank/DDBJ whole genome shotgun (WGS) entry which is preliminary data.</text>
</comment>
<dbReference type="InterPro" id="IPR047057">
    <property type="entry name" value="MerR_fam"/>
</dbReference>
<dbReference type="PROSITE" id="PS50937">
    <property type="entry name" value="HTH_MERR_2"/>
    <property type="match status" value="1"/>
</dbReference>
<keyword evidence="1" id="KW-0238">DNA-binding</keyword>
<evidence type="ECO:0000313" key="5">
    <source>
        <dbReference type="Proteomes" id="UP000578686"/>
    </source>
</evidence>
<dbReference type="PRINTS" id="PR00040">
    <property type="entry name" value="HTHMERR"/>
</dbReference>
<feature type="region of interest" description="Disordered" evidence="2">
    <location>
        <begin position="123"/>
        <end position="164"/>
    </location>
</feature>
<evidence type="ECO:0000256" key="1">
    <source>
        <dbReference type="ARBA" id="ARBA00023125"/>
    </source>
</evidence>
<name>A0A7X6D2U9_9ACTN</name>
<feature type="compositionally biased region" description="Low complexity" evidence="2">
    <location>
        <begin position="123"/>
        <end position="135"/>
    </location>
</feature>
<dbReference type="GO" id="GO:0003677">
    <property type="term" value="F:DNA binding"/>
    <property type="evidence" value="ECO:0007669"/>
    <property type="project" value="UniProtKB-KW"/>
</dbReference>
<dbReference type="InterPro" id="IPR000551">
    <property type="entry name" value="MerR-type_HTH_dom"/>
</dbReference>
<dbReference type="CDD" id="cd01109">
    <property type="entry name" value="HTH_YyaN"/>
    <property type="match status" value="1"/>
</dbReference>
<dbReference type="AlphaFoldDB" id="A0A7X6D2U9"/>
<dbReference type="SUPFAM" id="SSF46955">
    <property type="entry name" value="Putative DNA-binding domain"/>
    <property type="match status" value="1"/>
</dbReference>
<dbReference type="PANTHER" id="PTHR30204">
    <property type="entry name" value="REDOX-CYCLING DRUG-SENSING TRANSCRIPTIONAL ACTIVATOR SOXR"/>
    <property type="match status" value="1"/>
</dbReference>
<dbReference type="Proteomes" id="UP000578686">
    <property type="component" value="Unassembled WGS sequence"/>
</dbReference>
<evidence type="ECO:0000313" key="4">
    <source>
        <dbReference type="EMBL" id="NJQ07075.1"/>
    </source>
</evidence>
<feature type="domain" description="HTH merR-type" evidence="3">
    <location>
        <begin position="3"/>
        <end position="72"/>
    </location>
</feature>